<evidence type="ECO:0000256" key="8">
    <source>
        <dbReference type="SAM" id="Phobius"/>
    </source>
</evidence>
<keyword evidence="7 8" id="KW-0472">Membrane</keyword>
<dbReference type="SUPFAM" id="SSF81345">
    <property type="entry name" value="ABC transporter involved in vitamin B12 uptake, BtuC"/>
    <property type="match status" value="1"/>
</dbReference>
<dbReference type="STRING" id="1121316.SAMN02745207_03177"/>
<dbReference type="InterPro" id="IPR000522">
    <property type="entry name" value="ABC_transptr_permease_BtuC"/>
</dbReference>
<comment type="similarity">
    <text evidence="2">Belongs to the binding-protein-dependent transport system permease family. FecCD subfamily.</text>
</comment>
<feature type="transmembrane region" description="Helical" evidence="8">
    <location>
        <begin position="195"/>
        <end position="216"/>
    </location>
</feature>
<evidence type="ECO:0000256" key="1">
    <source>
        <dbReference type="ARBA" id="ARBA00004651"/>
    </source>
</evidence>
<evidence type="ECO:0000256" key="2">
    <source>
        <dbReference type="ARBA" id="ARBA00007935"/>
    </source>
</evidence>
<dbReference type="Gene3D" id="1.10.3470.10">
    <property type="entry name" value="ABC transporter involved in vitamin B12 uptake, BtuC"/>
    <property type="match status" value="1"/>
</dbReference>
<evidence type="ECO:0000256" key="4">
    <source>
        <dbReference type="ARBA" id="ARBA00022475"/>
    </source>
</evidence>
<dbReference type="AlphaFoldDB" id="A0A1M5WXD3"/>
<feature type="transmembrane region" description="Helical" evidence="8">
    <location>
        <begin position="281"/>
        <end position="301"/>
    </location>
</feature>
<feature type="transmembrane region" description="Helical" evidence="8">
    <location>
        <begin position="236"/>
        <end position="269"/>
    </location>
</feature>
<organism evidence="9 10">
    <name type="scientific">Clostridium grantii DSM 8605</name>
    <dbReference type="NCBI Taxonomy" id="1121316"/>
    <lineage>
        <taxon>Bacteria</taxon>
        <taxon>Bacillati</taxon>
        <taxon>Bacillota</taxon>
        <taxon>Clostridia</taxon>
        <taxon>Eubacteriales</taxon>
        <taxon>Clostridiaceae</taxon>
        <taxon>Clostridium</taxon>
    </lineage>
</organism>
<feature type="transmembrane region" description="Helical" evidence="8">
    <location>
        <begin position="150"/>
        <end position="174"/>
    </location>
</feature>
<dbReference type="Pfam" id="PF01032">
    <property type="entry name" value="FecCD"/>
    <property type="match status" value="1"/>
</dbReference>
<feature type="transmembrane region" description="Helical" evidence="8">
    <location>
        <begin position="96"/>
        <end position="114"/>
    </location>
</feature>
<evidence type="ECO:0000313" key="9">
    <source>
        <dbReference type="EMBL" id="SHH91998.1"/>
    </source>
</evidence>
<feature type="transmembrane region" description="Helical" evidence="8">
    <location>
        <begin position="41"/>
        <end position="60"/>
    </location>
</feature>
<dbReference type="PANTHER" id="PTHR30472:SF70">
    <property type="entry name" value="MOLYBDATE IMPORT SYSTEM PERMEASE PROTEIN MOLB"/>
    <property type="match status" value="1"/>
</dbReference>
<protein>
    <submittedName>
        <fullName evidence="9">Iron complex transport system permease protein</fullName>
    </submittedName>
</protein>
<name>A0A1M5WXD3_9CLOT</name>
<keyword evidence="3" id="KW-0813">Transport</keyword>
<keyword evidence="6 8" id="KW-1133">Transmembrane helix</keyword>
<accession>A0A1M5WXD3</accession>
<dbReference type="Proteomes" id="UP000184447">
    <property type="component" value="Unassembled WGS sequence"/>
</dbReference>
<comment type="subcellular location">
    <subcellularLocation>
        <location evidence="1">Cell membrane</location>
        <topology evidence="1">Multi-pass membrane protein</topology>
    </subcellularLocation>
</comment>
<feature type="transmembrane region" description="Helical" evidence="8">
    <location>
        <begin position="307"/>
        <end position="325"/>
    </location>
</feature>
<dbReference type="EMBL" id="FQXM01000021">
    <property type="protein sequence ID" value="SHH91998.1"/>
    <property type="molecule type" value="Genomic_DNA"/>
</dbReference>
<dbReference type="OrthoDB" id="9792889at2"/>
<keyword evidence="10" id="KW-1185">Reference proteome</keyword>
<feature type="transmembrane region" description="Helical" evidence="8">
    <location>
        <begin position="67"/>
        <end position="84"/>
    </location>
</feature>
<sequence>MNKISQKVVMLLPIPVFLITLCIGSYYIPVSKVVDLILYKISGYTIFNSIIDMNSLSVLFDIRLPRVILSMLVGASLSVAGTSFQAVLKNPLAEPYTLGLSSGAAFGAALALSFLNIPVQISAFFFAFISVAICYLVATKDGETSVVSLILSGVVISSSFTAFLSVLQIMIDPMKLQGLIYWIMGSLHTSSWEKIYSVLPYMLLGFILTFIFRWKLNILALGEKDSTILGVNPQKYKIIFIFASTLLASSAVSVSGIISLVGLMIPHILRMLFGPDNRKMIPMSFCLGASYLAIIDCFSRNLCSFEIPIGILTTIIGAPYFIVLIRKMKAGGWQ</sequence>
<dbReference type="InterPro" id="IPR037294">
    <property type="entry name" value="ABC_BtuC-like"/>
</dbReference>
<evidence type="ECO:0000256" key="3">
    <source>
        <dbReference type="ARBA" id="ARBA00022448"/>
    </source>
</evidence>
<keyword evidence="5 8" id="KW-0812">Transmembrane</keyword>
<evidence type="ECO:0000256" key="5">
    <source>
        <dbReference type="ARBA" id="ARBA00022692"/>
    </source>
</evidence>
<dbReference type="GO" id="GO:0005886">
    <property type="term" value="C:plasma membrane"/>
    <property type="evidence" value="ECO:0007669"/>
    <property type="project" value="UniProtKB-SubCell"/>
</dbReference>
<dbReference type="RefSeq" id="WP_073339510.1">
    <property type="nucleotide sequence ID" value="NZ_FQXM01000021.1"/>
</dbReference>
<proteinExistence type="inferred from homology"/>
<evidence type="ECO:0000256" key="7">
    <source>
        <dbReference type="ARBA" id="ARBA00023136"/>
    </source>
</evidence>
<dbReference type="GO" id="GO:0022857">
    <property type="term" value="F:transmembrane transporter activity"/>
    <property type="evidence" value="ECO:0007669"/>
    <property type="project" value="InterPro"/>
</dbReference>
<dbReference type="FunFam" id="1.10.3470.10:FF:000001">
    <property type="entry name" value="Vitamin B12 ABC transporter permease BtuC"/>
    <property type="match status" value="1"/>
</dbReference>
<dbReference type="PANTHER" id="PTHR30472">
    <property type="entry name" value="FERRIC ENTEROBACTIN TRANSPORT SYSTEM PERMEASE PROTEIN"/>
    <property type="match status" value="1"/>
</dbReference>
<keyword evidence="4" id="KW-1003">Cell membrane</keyword>
<evidence type="ECO:0000256" key="6">
    <source>
        <dbReference type="ARBA" id="ARBA00022989"/>
    </source>
</evidence>
<reference evidence="9 10" key="1">
    <citation type="submission" date="2016-11" db="EMBL/GenBank/DDBJ databases">
        <authorList>
            <person name="Jaros S."/>
            <person name="Januszkiewicz K."/>
            <person name="Wedrychowicz H."/>
        </authorList>
    </citation>
    <scope>NUCLEOTIDE SEQUENCE [LARGE SCALE GENOMIC DNA]</scope>
    <source>
        <strain evidence="9 10">DSM 8605</strain>
    </source>
</reference>
<evidence type="ECO:0000313" key="10">
    <source>
        <dbReference type="Proteomes" id="UP000184447"/>
    </source>
</evidence>
<dbReference type="GO" id="GO:0033214">
    <property type="term" value="P:siderophore-iron import into cell"/>
    <property type="evidence" value="ECO:0007669"/>
    <property type="project" value="TreeGrafter"/>
</dbReference>
<feature type="transmembrane region" description="Helical" evidence="8">
    <location>
        <begin position="9"/>
        <end position="29"/>
    </location>
</feature>
<dbReference type="CDD" id="cd06550">
    <property type="entry name" value="TM_ABC_iron-siderophores_like"/>
    <property type="match status" value="1"/>
</dbReference>
<gene>
    <name evidence="9" type="ORF">SAMN02745207_03177</name>
</gene>